<dbReference type="RefSeq" id="WP_189417700.1">
    <property type="nucleotide sequence ID" value="NZ_BMYZ01000001.1"/>
</dbReference>
<evidence type="ECO:0000256" key="2">
    <source>
        <dbReference type="ARBA" id="ARBA00034247"/>
    </source>
</evidence>
<dbReference type="EC" id="2.7.7.65" evidence="1"/>
<dbReference type="CDD" id="cd01949">
    <property type="entry name" value="GGDEF"/>
    <property type="match status" value="1"/>
</dbReference>
<dbReference type="PANTHER" id="PTHR45138">
    <property type="entry name" value="REGULATORY COMPONENTS OF SENSORY TRANSDUCTION SYSTEM"/>
    <property type="match status" value="1"/>
</dbReference>
<feature type="domain" description="GGDEF" evidence="3">
    <location>
        <begin position="155"/>
        <end position="290"/>
    </location>
</feature>
<dbReference type="InterPro" id="IPR035965">
    <property type="entry name" value="PAS-like_dom_sf"/>
</dbReference>
<proteinExistence type="predicted"/>
<dbReference type="SUPFAM" id="SSF55785">
    <property type="entry name" value="PYP-like sensor domain (PAS domain)"/>
    <property type="match status" value="1"/>
</dbReference>
<keyword evidence="5" id="KW-1185">Reference proteome</keyword>
<protein>
    <recommendedName>
        <fullName evidence="1">diguanylate cyclase</fullName>
        <ecNumber evidence="1">2.7.7.65</ecNumber>
    </recommendedName>
</protein>
<organism evidence="4 5">
    <name type="scientific">Cellvibrio zantedeschiae</name>
    <dbReference type="NCBI Taxonomy" id="1237077"/>
    <lineage>
        <taxon>Bacteria</taxon>
        <taxon>Pseudomonadati</taxon>
        <taxon>Pseudomonadota</taxon>
        <taxon>Gammaproteobacteria</taxon>
        <taxon>Cellvibrionales</taxon>
        <taxon>Cellvibrionaceae</taxon>
        <taxon>Cellvibrio</taxon>
    </lineage>
</organism>
<dbReference type="SUPFAM" id="SSF55073">
    <property type="entry name" value="Nucleotide cyclase"/>
    <property type="match status" value="1"/>
</dbReference>
<dbReference type="Proteomes" id="UP000619761">
    <property type="component" value="Unassembled WGS sequence"/>
</dbReference>
<dbReference type="EMBL" id="BMYZ01000001">
    <property type="protein sequence ID" value="GGY73391.1"/>
    <property type="molecule type" value="Genomic_DNA"/>
</dbReference>
<evidence type="ECO:0000259" key="3">
    <source>
        <dbReference type="PROSITE" id="PS50887"/>
    </source>
</evidence>
<evidence type="ECO:0000313" key="5">
    <source>
        <dbReference type="Proteomes" id="UP000619761"/>
    </source>
</evidence>
<dbReference type="PROSITE" id="PS50887">
    <property type="entry name" value="GGDEF"/>
    <property type="match status" value="1"/>
</dbReference>
<sequence length="295" mass="33764">MDYKLLNVELLKNVLDALPDGILIVGNNRQMIYTNTRFRELWNIPLDTHLDDEGRAIMQYALSQLVDPDGFLRIIESLHQTSQSLEDEIRLRDGRVFRRRSVSFQDQDLGQSRIWIFTDVTAITYSHIDTLTGLLNRNKFERHFSSLSVAASPQSVVGIALFDLDHFKLFNDTYGHAAGDDVLRNIGKVIREHLQRTSDSGYRVGGEEFFLQYHSRTREDVITFINNIRSAVEQLAIPHKANPPYDCVTISCGFGICTQPKSPAFIYRQVDNALYQSKANGRNQITLIELDELEL</sequence>
<reference evidence="5" key="1">
    <citation type="journal article" date="2019" name="Int. J. Syst. Evol. Microbiol.">
        <title>The Global Catalogue of Microorganisms (GCM) 10K type strain sequencing project: providing services to taxonomists for standard genome sequencing and annotation.</title>
        <authorList>
            <consortium name="The Broad Institute Genomics Platform"/>
            <consortium name="The Broad Institute Genome Sequencing Center for Infectious Disease"/>
            <person name="Wu L."/>
            <person name="Ma J."/>
        </authorList>
    </citation>
    <scope>NUCLEOTIDE SEQUENCE [LARGE SCALE GENOMIC DNA]</scope>
    <source>
        <strain evidence="5">KCTC 32239</strain>
    </source>
</reference>
<gene>
    <name evidence="4" type="ORF">GCM10011613_18130</name>
</gene>
<dbReference type="NCBIfam" id="TIGR00254">
    <property type="entry name" value="GGDEF"/>
    <property type="match status" value="1"/>
</dbReference>
<evidence type="ECO:0000313" key="4">
    <source>
        <dbReference type="EMBL" id="GGY73391.1"/>
    </source>
</evidence>
<dbReference type="SMART" id="SM00267">
    <property type="entry name" value="GGDEF"/>
    <property type="match status" value="1"/>
</dbReference>
<evidence type="ECO:0000256" key="1">
    <source>
        <dbReference type="ARBA" id="ARBA00012528"/>
    </source>
</evidence>
<name>A0ABQ3B0N2_9GAMM</name>
<dbReference type="Pfam" id="PF13188">
    <property type="entry name" value="PAS_8"/>
    <property type="match status" value="1"/>
</dbReference>
<dbReference type="InterPro" id="IPR000160">
    <property type="entry name" value="GGDEF_dom"/>
</dbReference>
<dbReference type="InterPro" id="IPR029787">
    <property type="entry name" value="Nucleotide_cyclase"/>
</dbReference>
<dbReference type="Gene3D" id="3.30.70.270">
    <property type="match status" value="1"/>
</dbReference>
<dbReference type="PANTHER" id="PTHR45138:SF9">
    <property type="entry name" value="DIGUANYLATE CYCLASE DGCM-RELATED"/>
    <property type="match status" value="1"/>
</dbReference>
<comment type="catalytic activity">
    <reaction evidence="2">
        <text>2 GTP = 3',3'-c-di-GMP + 2 diphosphate</text>
        <dbReference type="Rhea" id="RHEA:24898"/>
        <dbReference type="ChEBI" id="CHEBI:33019"/>
        <dbReference type="ChEBI" id="CHEBI:37565"/>
        <dbReference type="ChEBI" id="CHEBI:58805"/>
        <dbReference type="EC" id="2.7.7.65"/>
    </reaction>
</comment>
<comment type="caution">
    <text evidence="4">The sequence shown here is derived from an EMBL/GenBank/DDBJ whole genome shotgun (WGS) entry which is preliminary data.</text>
</comment>
<accession>A0ABQ3B0N2</accession>
<dbReference type="InterPro" id="IPR050469">
    <property type="entry name" value="Diguanylate_Cyclase"/>
</dbReference>
<dbReference type="InterPro" id="IPR043128">
    <property type="entry name" value="Rev_trsase/Diguanyl_cyclase"/>
</dbReference>
<dbReference type="Pfam" id="PF00990">
    <property type="entry name" value="GGDEF"/>
    <property type="match status" value="1"/>
</dbReference>
<dbReference type="InterPro" id="IPR000014">
    <property type="entry name" value="PAS"/>
</dbReference>
<dbReference type="Gene3D" id="3.30.450.20">
    <property type="entry name" value="PAS domain"/>
    <property type="match status" value="1"/>
</dbReference>